<dbReference type="Proteomes" id="UP001175261">
    <property type="component" value="Unassembled WGS sequence"/>
</dbReference>
<comment type="caution">
    <text evidence="2">The sequence shown here is derived from an EMBL/GenBank/DDBJ whole genome shotgun (WGS) entry which is preliminary data.</text>
</comment>
<dbReference type="Gene3D" id="3.40.30.10">
    <property type="entry name" value="Glutaredoxin"/>
    <property type="match status" value="1"/>
</dbReference>
<keyword evidence="1" id="KW-0249">Electron transport</keyword>
<dbReference type="EMBL" id="JAPDFR010000009">
    <property type="protein sequence ID" value="KAK0383157.1"/>
    <property type="molecule type" value="Genomic_DNA"/>
</dbReference>
<comment type="similarity">
    <text evidence="1">Belongs to the glutaredoxin family.</text>
</comment>
<evidence type="ECO:0000313" key="3">
    <source>
        <dbReference type="Proteomes" id="UP001175261"/>
    </source>
</evidence>
<sequence length="106" mass="12313">MFATRQLFQACRITLFTRETCGLCTQAKGVLSTVWDQRPFVYKEIDVDKTEVKTWKELYDYDVPVIHIANASSPEEDPKKIGKAVKLMHRFTPDQVQDKMDQVEES</sequence>
<protein>
    <recommendedName>
        <fullName evidence="1">Glutaredoxin-like protein</fullName>
    </recommendedName>
</protein>
<keyword evidence="1" id="KW-0813">Transport</keyword>
<reference evidence="2" key="1">
    <citation type="submission" date="2022-10" db="EMBL/GenBank/DDBJ databases">
        <title>Determination and structural analysis of whole genome sequence of Sarocladium strictum F4-1.</title>
        <authorList>
            <person name="Hu L."/>
            <person name="Jiang Y."/>
        </authorList>
    </citation>
    <scope>NUCLEOTIDE SEQUENCE</scope>
    <source>
        <strain evidence="2">F4-1</strain>
    </source>
</reference>
<name>A0AA39GBN4_SARSR</name>
<evidence type="ECO:0000256" key="1">
    <source>
        <dbReference type="RuleBase" id="RU363082"/>
    </source>
</evidence>
<dbReference type="Pfam" id="PF05768">
    <property type="entry name" value="Glrx-like"/>
    <property type="match status" value="1"/>
</dbReference>
<gene>
    <name evidence="2" type="ORF">NLU13_9070</name>
</gene>
<dbReference type="PANTHER" id="PTHR33558:SF1">
    <property type="entry name" value="GLUTAREDOXIN-LIKE PROTEIN C5ORF63 HOMOLOG"/>
    <property type="match status" value="1"/>
</dbReference>
<dbReference type="InterPro" id="IPR008554">
    <property type="entry name" value="Glutaredoxin-like"/>
</dbReference>
<dbReference type="PANTHER" id="PTHR33558">
    <property type="entry name" value="GLUTAREDOXIN-LIKE PROTEIN C5ORF63 HOMOLOG"/>
    <property type="match status" value="1"/>
</dbReference>
<dbReference type="InterPro" id="IPR052565">
    <property type="entry name" value="Glutaredoxin-like_YDR286C"/>
</dbReference>
<evidence type="ECO:0000313" key="2">
    <source>
        <dbReference type="EMBL" id="KAK0383157.1"/>
    </source>
</evidence>
<accession>A0AA39GBN4</accession>
<dbReference type="SUPFAM" id="SSF52833">
    <property type="entry name" value="Thioredoxin-like"/>
    <property type="match status" value="1"/>
</dbReference>
<dbReference type="AlphaFoldDB" id="A0AA39GBN4"/>
<dbReference type="InterPro" id="IPR036249">
    <property type="entry name" value="Thioredoxin-like_sf"/>
</dbReference>
<organism evidence="2 3">
    <name type="scientific">Sarocladium strictum</name>
    <name type="common">Black bundle disease fungus</name>
    <name type="synonym">Acremonium strictum</name>
    <dbReference type="NCBI Taxonomy" id="5046"/>
    <lineage>
        <taxon>Eukaryota</taxon>
        <taxon>Fungi</taxon>
        <taxon>Dikarya</taxon>
        <taxon>Ascomycota</taxon>
        <taxon>Pezizomycotina</taxon>
        <taxon>Sordariomycetes</taxon>
        <taxon>Hypocreomycetidae</taxon>
        <taxon>Hypocreales</taxon>
        <taxon>Sarocladiaceae</taxon>
        <taxon>Sarocladium</taxon>
    </lineage>
</organism>
<keyword evidence="3" id="KW-1185">Reference proteome</keyword>
<proteinExistence type="inferred from homology"/>